<evidence type="ECO:0000256" key="1">
    <source>
        <dbReference type="ARBA" id="ARBA00004141"/>
    </source>
</evidence>
<organism evidence="8 9">
    <name type="scientific">Metarhizium robertsii</name>
    <dbReference type="NCBI Taxonomy" id="568076"/>
    <lineage>
        <taxon>Eukaryota</taxon>
        <taxon>Fungi</taxon>
        <taxon>Dikarya</taxon>
        <taxon>Ascomycota</taxon>
        <taxon>Pezizomycotina</taxon>
        <taxon>Sordariomycetes</taxon>
        <taxon>Hypocreomycetidae</taxon>
        <taxon>Hypocreales</taxon>
        <taxon>Clavicipitaceae</taxon>
        <taxon>Metarhizium</taxon>
    </lineage>
</organism>
<reference evidence="8 9" key="1">
    <citation type="submission" date="2014-02" db="EMBL/GenBank/DDBJ databases">
        <title>The genome sequence of the entomopathogenic fungus Metarhizium robertsii ARSEF 2575.</title>
        <authorList>
            <person name="Giuliano Garisto Donzelli B."/>
            <person name="Roe B.A."/>
            <person name="Macmil S.L."/>
            <person name="Krasnoff S.B."/>
            <person name="Gibson D.M."/>
        </authorList>
    </citation>
    <scope>NUCLEOTIDE SEQUENCE [LARGE SCALE GENOMIC DNA]</scope>
    <source>
        <strain evidence="8 9">ARSEF 2575</strain>
    </source>
</reference>
<comment type="subcellular location">
    <subcellularLocation>
        <location evidence="1">Membrane</location>
        <topology evidence="1">Multi-pass membrane protein</topology>
    </subcellularLocation>
</comment>
<evidence type="ECO:0000256" key="4">
    <source>
        <dbReference type="ARBA" id="ARBA00022989"/>
    </source>
</evidence>
<evidence type="ECO:0000256" key="6">
    <source>
        <dbReference type="SAM" id="Phobius"/>
    </source>
</evidence>
<dbReference type="InterPro" id="IPR020846">
    <property type="entry name" value="MFS_dom"/>
</dbReference>
<dbReference type="AlphaFoldDB" id="A0A0A1V122"/>
<protein>
    <submittedName>
        <fullName evidence="8">MFS transporter</fullName>
    </submittedName>
</protein>
<gene>
    <name evidence="8" type="ORF">X797_003136</name>
</gene>
<feature type="transmembrane region" description="Helical" evidence="6">
    <location>
        <begin position="403"/>
        <end position="425"/>
    </location>
</feature>
<evidence type="ECO:0000313" key="9">
    <source>
        <dbReference type="Proteomes" id="UP000030151"/>
    </source>
</evidence>
<dbReference type="PROSITE" id="PS50850">
    <property type="entry name" value="MFS"/>
    <property type="match status" value="1"/>
</dbReference>
<dbReference type="eggNOG" id="KOG0254">
    <property type="taxonomic scope" value="Eukaryota"/>
</dbReference>
<dbReference type="Pfam" id="PF00083">
    <property type="entry name" value="Sugar_tr"/>
    <property type="match status" value="1"/>
</dbReference>
<proteinExistence type="inferred from homology"/>
<evidence type="ECO:0000313" key="8">
    <source>
        <dbReference type="EMBL" id="EXV03336.1"/>
    </source>
</evidence>
<dbReference type="InterPro" id="IPR036259">
    <property type="entry name" value="MFS_trans_sf"/>
</dbReference>
<dbReference type="EMBL" id="JELW01000003">
    <property type="protein sequence ID" value="EXV03336.1"/>
    <property type="molecule type" value="Genomic_DNA"/>
</dbReference>
<evidence type="ECO:0000259" key="7">
    <source>
        <dbReference type="PROSITE" id="PS50850"/>
    </source>
</evidence>
<feature type="transmembrane region" description="Helical" evidence="6">
    <location>
        <begin position="182"/>
        <end position="204"/>
    </location>
</feature>
<dbReference type="FunFam" id="1.20.1250.20:FF:000078">
    <property type="entry name" value="MFS maltose transporter, putative"/>
    <property type="match status" value="1"/>
</dbReference>
<evidence type="ECO:0000256" key="5">
    <source>
        <dbReference type="ARBA" id="ARBA00023136"/>
    </source>
</evidence>
<dbReference type="Gene3D" id="1.20.1250.20">
    <property type="entry name" value="MFS general substrate transporter like domains"/>
    <property type="match status" value="1"/>
</dbReference>
<feature type="transmembrane region" description="Helical" evidence="6">
    <location>
        <begin position="437"/>
        <end position="459"/>
    </location>
</feature>
<dbReference type="SUPFAM" id="SSF103473">
    <property type="entry name" value="MFS general substrate transporter"/>
    <property type="match status" value="1"/>
</dbReference>
<evidence type="ECO:0000256" key="3">
    <source>
        <dbReference type="ARBA" id="ARBA00022692"/>
    </source>
</evidence>
<comment type="caution">
    <text evidence="8">The sequence shown here is derived from an EMBL/GenBank/DDBJ whole genome shotgun (WGS) entry which is preliminary data.</text>
</comment>
<evidence type="ECO:0000256" key="2">
    <source>
        <dbReference type="ARBA" id="ARBA00010992"/>
    </source>
</evidence>
<keyword evidence="4 6" id="KW-1133">Transmembrane helix</keyword>
<keyword evidence="5 6" id="KW-0472">Membrane</keyword>
<dbReference type="InterPro" id="IPR050360">
    <property type="entry name" value="MFS_Sugar_Transporters"/>
</dbReference>
<feature type="transmembrane region" description="Helical" evidence="6">
    <location>
        <begin position="72"/>
        <end position="92"/>
    </location>
</feature>
<dbReference type="PANTHER" id="PTHR48022:SF5">
    <property type="entry name" value="ALPHA-GLUCOSIDES PERMEASE MPH2-RELATED"/>
    <property type="match status" value="1"/>
</dbReference>
<name>A0A0A1V122_9HYPO</name>
<sequence>MTPTFSEISCEACSSTAMATDEPDFTQGGNKGTVAASQFEVAADNDIFRGIHAAQTANDHEQNMSMRYAMKYYSIAIVWAAVMAAPIIMEAYETAMVPTFFSYKAFQKIFGYRKAGTDEYFIPTYWQSGITMAASFGQLAGLYLAPHVVNHKGYRVCSAAAFICAGLFLMLGFWSMDTGRGLAVFLIGEMCLGVPWGMFQGITLPYVSDITPLKLKGPATTMINVFWLIGQMISASVMSGASAIGSLEWSVKTPMIIQYAWLIPLLALVFKAPDSPLYLSRKGQDEQARATLRRLNKDPLFNEDGALAMIRAVNLHEKKTSTDMGLTGCFHGINLRRTEIAVVSYVTQQWVGTPLMFYSVKVLQKGGLSQASSLYLTIGMYGLCIISTVSSMGAMRFWGRRSLWLWGLSGEIMCLGAIGTLSFFLDKHDKKKSGLPWAIAAFLILYAAIYNFTIGPVCYTIVAETPATRLKAATNSLSRAIYIVFSVANLYLVPNLLENAPVGWGLGTKAALVWAGSATVCLIWAFFRLPETKDRSPAEVDLLFERNIRARDWSKAVV</sequence>
<feature type="transmembrane region" description="Helical" evidence="6">
    <location>
        <begin position="156"/>
        <end position="176"/>
    </location>
</feature>
<feature type="transmembrane region" description="Helical" evidence="6">
    <location>
        <begin position="225"/>
        <end position="244"/>
    </location>
</feature>
<dbReference type="PANTHER" id="PTHR48022">
    <property type="entry name" value="PLASTIDIC GLUCOSE TRANSPORTER 4"/>
    <property type="match status" value="1"/>
</dbReference>
<feature type="transmembrane region" description="Helical" evidence="6">
    <location>
        <begin position="256"/>
        <end position="272"/>
    </location>
</feature>
<dbReference type="HOGENOM" id="CLU_001265_11_5_1"/>
<dbReference type="InterPro" id="IPR005828">
    <property type="entry name" value="MFS_sugar_transport-like"/>
</dbReference>
<accession>A0A0A1V122</accession>
<feature type="transmembrane region" description="Helical" evidence="6">
    <location>
        <begin position="480"/>
        <end position="497"/>
    </location>
</feature>
<keyword evidence="3 6" id="KW-0812">Transmembrane</keyword>
<feature type="domain" description="Major facilitator superfamily (MFS) profile" evidence="7">
    <location>
        <begin position="79"/>
        <end position="533"/>
    </location>
</feature>
<feature type="transmembrane region" description="Helical" evidence="6">
    <location>
        <begin position="509"/>
        <end position="527"/>
    </location>
</feature>
<comment type="similarity">
    <text evidence="2">Belongs to the major facilitator superfamily. Sugar transporter (TC 2.A.1.1) family.</text>
</comment>
<dbReference type="OrthoDB" id="4540492at2759"/>
<dbReference type="Proteomes" id="UP000030151">
    <property type="component" value="Unassembled WGS sequence"/>
</dbReference>
<dbReference type="GO" id="GO:0005351">
    <property type="term" value="F:carbohydrate:proton symporter activity"/>
    <property type="evidence" value="ECO:0007669"/>
    <property type="project" value="TreeGrafter"/>
</dbReference>
<feature type="transmembrane region" description="Helical" evidence="6">
    <location>
        <begin position="372"/>
        <end position="391"/>
    </location>
</feature>
<dbReference type="GO" id="GO:0016020">
    <property type="term" value="C:membrane"/>
    <property type="evidence" value="ECO:0007669"/>
    <property type="project" value="UniProtKB-SubCell"/>
</dbReference>